<feature type="domain" description="DUF6879" evidence="1">
    <location>
        <begin position="21"/>
        <end position="190"/>
    </location>
</feature>
<dbReference type="AlphaFoldDB" id="A0A7X6MEJ8"/>
<evidence type="ECO:0000313" key="2">
    <source>
        <dbReference type="EMBL" id="NKZ00082.1"/>
    </source>
</evidence>
<reference evidence="2 3" key="1">
    <citation type="submission" date="2020-04" db="EMBL/GenBank/DDBJ databases">
        <title>MicrobeNet Type strains.</title>
        <authorList>
            <person name="Nicholson A.C."/>
        </authorList>
    </citation>
    <scope>NUCLEOTIDE SEQUENCE [LARGE SCALE GENOMIC DNA]</scope>
    <source>
        <strain evidence="2 3">ATCC 23612</strain>
    </source>
</reference>
<sequence>MLDTIDSLPGDHLALTDYSSDFRNRFGSLRDTDVYKLERQQEFHQPESRSWLAFLDGRRDESLRLLEDNRPALRKEFARLARAGCGVRRVRVVEKPFPVYLLWELHSLRVRAQCGEDIRVVSPERLASFEQDRPVPEVVTLGDEVTYKILYDEQGVLQGAVRFADPDVTAQCRSEIAALHAAAEALESYFVREVGGADIAGVR</sequence>
<protein>
    <recommendedName>
        <fullName evidence="1">DUF6879 domain-containing protein</fullName>
    </recommendedName>
</protein>
<gene>
    <name evidence="2" type="ORF">HGB44_20765</name>
</gene>
<organism evidence="2 3">
    <name type="scientific">Nocardiopsis alborubida</name>
    <dbReference type="NCBI Taxonomy" id="146802"/>
    <lineage>
        <taxon>Bacteria</taxon>
        <taxon>Bacillati</taxon>
        <taxon>Actinomycetota</taxon>
        <taxon>Actinomycetes</taxon>
        <taxon>Streptosporangiales</taxon>
        <taxon>Nocardiopsidaceae</taxon>
        <taxon>Nocardiopsis</taxon>
    </lineage>
</organism>
<accession>A0A7X6MEJ8</accession>
<dbReference type="Pfam" id="PF21806">
    <property type="entry name" value="DUF6879"/>
    <property type="match status" value="1"/>
</dbReference>
<dbReference type="Proteomes" id="UP000553209">
    <property type="component" value="Unassembled WGS sequence"/>
</dbReference>
<dbReference type="RefSeq" id="WP_061080222.1">
    <property type="nucleotide sequence ID" value="NZ_JAAXPG010000020.1"/>
</dbReference>
<comment type="caution">
    <text evidence="2">The sequence shown here is derived from an EMBL/GenBank/DDBJ whole genome shotgun (WGS) entry which is preliminary data.</text>
</comment>
<proteinExistence type="predicted"/>
<keyword evidence="3" id="KW-1185">Reference proteome</keyword>
<evidence type="ECO:0000313" key="3">
    <source>
        <dbReference type="Proteomes" id="UP000553209"/>
    </source>
</evidence>
<dbReference type="InterPro" id="IPR049244">
    <property type="entry name" value="DUF6879"/>
</dbReference>
<evidence type="ECO:0000259" key="1">
    <source>
        <dbReference type="Pfam" id="PF21806"/>
    </source>
</evidence>
<name>A0A7X6MEJ8_9ACTN</name>
<dbReference type="EMBL" id="JAAXPG010000020">
    <property type="protein sequence ID" value="NKZ00082.1"/>
    <property type="molecule type" value="Genomic_DNA"/>
</dbReference>